<protein>
    <submittedName>
        <fullName evidence="1">Uncharacterized protein</fullName>
    </submittedName>
</protein>
<dbReference type="RefSeq" id="WP_267611159.1">
    <property type="nucleotide sequence ID" value="NZ_JAOVZQ010000001.1"/>
</dbReference>
<dbReference type="EMBL" id="JAOVZQ010000001">
    <property type="protein sequence ID" value="MCY0093176.1"/>
    <property type="molecule type" value="Genomic_DNA"/>
</dbReference>
<proteinExistence type="predicted"/>
<evidence type="ECO:0000313" key="2">
    <source>
        <dbReference type="Proteomes" id="UP001081283"/>
    </source>
</evidence>
<keyword evidence="2" id="KW-1185">Reference proteome</keyword>
<reference evidence="1" key="1">
    <citation type="submission" date="2022-10" db="EMBL/GenBank/DDBJ databases">
        <title>Hoeflea sp. J2-29, isolated from marine algae.</title>
        <authorList>
            <person name="Kristyanto S."/>
            <person name="Kim J.M."/>
            <person name="Jeon C.O."/>
        </authorList>
    </citation>
    <scope>NUCLEOTIDE SEQUENCE</scope>
    <source>
        <strain evidence="1">J2-29</strain>
    </source>
</reference>
<evidence type="ECO:0000313" key="1">
    <source>
        <dbReference type="EMBL" id="MCY0093176.1"/>
    </source>
</evidence>
<sequence length="89" mass="10046">MQIEIHIRGARARPVSHVRSTRALREEDEFMELHGGTGSRLIYLAVEGVAWCAGAPLRAAKWLLRRRAMDRTTAKAPDIHPPRRPAHMA</sequence>
<accession>A0ABT3YBB8</accession>
<comment type="caution">
    <text evidence="1">The sequence shown here is derived from an EMBL/GenBank/DDBJ whole genome shotgun (WGS) entry which is preliminary data.</text>
</comment>
<organism evidence="1 2">
    <name type="scientific">Hoeflea ulvae</name>
    <dbReference type="NCBI Taxonomy" id="2983764"/>
    <lineage>
        <taxon>Bacteria</taxon>
        <taxon>Pseudomonadati</taxon>
        <taxon>Pseudomonadota</taxon>
        <taxon>Alphaproteobacteria</taxon>
        <taxon>Hyphomicrobiales</taxon>
        <taxon>Rhizobiaceae</taxon>
        <taxon>Hoeflea</taxon>
    </lineage>
</organism>
<dbReference type="Proteomes" id="UP001081283">
    <property type="component" value="Unassembled WGS sequence"/>
</dbReference>
<gene>
    <name evidence="1" type="ORF">OEG82_03880</name>
</gene>
<name>A0ABT3YBB8_9HYPH</name>